<feature type="chain" id="PRO_5038621820" evidence="1">
    <location>
        <begin position="26"/>
        <end position="175"/>
    </location>
</feature>
<dbReference type="RefSeq" id="WP_068043762.1">
    <property type="nucleotide sequence ID" value="NZ_JAAXOO010000004.1"/>
</dbReference>
<dbReference type="SUPFAM" id="SSF55797">
    <property type="entry name" value="PR-1-like"/>
    <property type="match status" value="1"/>
</dbReference>
<name>A0A846XKF3_9NOCA</name>
<dbReference type="FunFam" id="3.40.33.10:FF:000002">
    <property type="entry name" value="Golgi-associated plant pathogenesis-related protein 1"/>
    <property type="match status" value="1"/>
</dbReference>
<dbReference type="EMBL" id="JAAXOO010000004">
    <property type="protein sequence ID" value="NKY35063.1"/>
    <property type="molecule type" value="Genomic_DNA"/>
</dbReference>
<dbReference type="InterPro" id="IPR034113">
    <property type="entry name" value="SCP_GAPR1-like"/>
</dbReference>
<dbReference type="Proteomes" id="UP000565715">
    <property type="component" value="Unassembled WGS sequence"/>
</dbReference>
<sequence>MRFGRLVSAIAAVMLAALVTGGGPAAGQSDFTQTGLTAHNKHRAQHGSPAMTPAQDLNDLAQKCAEYYADKGTIDHTCPHKNGAGENLTMGTGAPSAVTHVETAVQMWYDEVADYNYDNPGFSLTTGHFTQVVWKASTRLGIGYVAKDNRFVVVALYDPPGNMKGQFPQNVAPPN</sequence>
<comment type="caution">
    <text evidence="3">The sequence shown here is derived from an EMBL/GenBank/DDBJ whole genome shotgun (WGS) entry which is preliminary data.</text>
</comment>
<dbReference type="PANTHER" id="PTHR10334">
    <property type="entry name" value="CYSTEINE-RICH SECRETORY PROTEIN-RELATED"/>
    <property type="match status" value="1"/>
</dbReference>
<dbReference type="InterPro" id="IPR001283">
    <property type="entry name" value="CRISP-related"/>
</dbReference>
<dbReference type="Pfam" id="PF00188">
    <property type="entry name" value="CAP"/>
    <property type="match status" value="1"/>
</dbReference>
<evidence type="ECO:0000313" key="3">
    <source>
        <dbReference type="EMBL" id="NKY35063.1"/>
    </source>
</evidence>
<keyword evidence="1" id="KW-0732">Signal</keyword>
<dbReference type="InterPro" id="IPR035940">
    <property type="entry name" value="CAP_sf"/>
</dbReference>
<protein>
    <submittedName>
        <fullName evidence="3">Secretion protein</fullName>
    </submittedName>
</protein>
<gene>
    <name evidence="3" type="ORF">HGA13_18600</name>
</gene>
<accession>A0A846XKF3</accession>
<organism evidence="3 4">
    <name type="scientific">Nocardia speluncae</name>
    <dbReference type="NCBI Taxonomy" id="419477"/>
    <lineage>
        <taxon>Bacteria</taxon>
        <taxon>Bacillati</taxon>
        <taxon>Actinomycetota</taxon>
        <taxon>Actinomycetes</taxon>
        <taxon>Mycobacteriales</taxon>
        <taxon>Nocardiaceae</taxon>
        <taxon>Nocardia</taxon>
    </lineage>
</organism>
<evidence type="ECO:0000256" key="1">
    <source>
        <dbReference type="SAM" id="SignalP"/>
    </source>
</evidence>
<dbReference type="Gene3D" id="3.40.33.10">
    <property type="entry name" value="CAP"/>
    <property type="match status" value="1"/>
</dbReference>
<feature type="domain" description="SCP" evidence="2">
    <location>
        <begin position="30"/>
        <end position="165"/>
    </location>
</feature>
<dbReference type="SMART" id="SM00198">
    <property type="entry name" value="SCP"/>
    <property type="match status" value="1"/>
</dbReference>
<evidence type="ECO:0000259" key="2">
    <source>
        <dbReference type="SMART" id="SM00198"/>
    </source>
</evidence>
<dbReference type="PROSITE" id="PS01009">
    <property type="entry name" value="CRISP_1"/>
    <property type="match status" value="1"/>
</dbReference>
<dbReference type="AlphaFoldDB" id="A0A846XKF3"/>
<dbReference type="GO" id="GO:0005576">
    <property type="term" value="C:extracellular region"/>
    <property type="evidence" value="ECO:0007669"/>
    <property type="project" value="InterPro"/>
</dbReference>
<dbReference type="PRINTS" id="PR00837">
    <property type="entry name" value="V5TPXLIKE"/>
</dbReference>
<evidence type="ECO:0000313" key="4">
    <source>
        <dbReference type="Proteomes" id="UP000565715"/>
    </source>
</evidence>
<dbReference type="CDD" id="cd05382">
    <property type="entry name" value="CAP_GAPR1-like"/>
    <property type="match status" value="1"/>
</dbReference>
<reference evidence="3 4" key="1">
    <citation type="submission" date="2020-04" db="EMBL/GenBank/DDBJ databases">
        <title>MicrobeNet Type strains.</title>
        <authorList>
            <person name="Nicholson A.C."/>
        </authorList>
    </citation>
    <scope>NUCLEOTIDE SEQUENCE [LARGE SCALE GENOMIC DNA]</scope>
    <source>
        <strain evidence="3 4">DSM 45078</strain>
    </source>
</reference>
<proteinExistence type="predicted"/>
<dbReference type="InterPro" id="IPR014044">
    <property type="entry name" value="CAP_dom"/>
</dbReference>
<feature type="signal peptide" evidence="1">
    <location>
        <begin position="1"/>
        <end position="25"/>
    </location>
</feature>
<keyword evidence="4" id="KW-1185">Reference proteome</keyword>
<dbReference type="InterPro" id="IPR018244">
    <property type="entry name" value="Allrgn_V5/Tpx1_CS"/>
</dbReference>